<evidence type="ECO:0000313" key="3">
    <source>
        <dbReference type="Proteomes" id="UP000481153"/>
    </source>
</evidence>
<evidence type="ECO:0000313" key="2">
    <source>
        <dbReference type="EMBL" id="KAF0739624.1"/>
    </source>
</evidence>
<dbReference type="AlphaFoldDB" id="A0A6G0XHF1"/>
<comment type="caution">
    <text evidence="2">The sequence shown here is derived from an EMBL/GenBank/DDBJ whole genome shotgun (WGS) entry which is preliminary data.</text>
</comment>
<protein>
    <submittedName>
        <fullName evidence="2">Uncharacterized protein</fullName>
    </submittedName>
</protein>
<dbReference type="Proteomes" id="UP000481153">
    <property type="component" value="Unassembled WGS sequence"/>
</dbReference>
<name>A0A6G0XHF1_9STRA</name>
<gene>
    <name evidence="2" type="ORF">Ae201684_004798</name>
</gene>
<proteinExistence type="predicted"/>
<keyword evidence="3" id="KW-1185">Reference proteome</keyword>
<accession>A0A6G0XHF1</accession>
<reference evidence="2 3" key="1">
    <citation type="submission" date="2019-07" db="EMBL/GenBank/DDBJ databases">
        <title>Genomics analysis of Aphanomyces spp. identifies a new class of oomycete effector associated with host adaptation.</title>
        <authorList>
            <person name="Gaulin E."/>
        </authorList>
    </citation>
    <scope>NUCLEOTIDE SEQUENCE [LARGE SCALE GENOMIC DNA]</scope>
    <source>
        <strain evidence="2 3">ATCC 201684</strain>
    </source>
</reference>
<dbReference type="EMBL" id="VJMJ01000063">
    <property type="protein sequence ID" value="KAF0739624.1"/>
    <property type="molecule type" value="Genomic_DNA"/>
</dbReference>
<evidence type="ECO:0000256" key="1">
    <source>
        <dbReference type="SAM" id="MobiDB-lite"/>
    </source>
</evidence>
<sequence>MLSTRVQFVSSQKLKSPVDEHRLGRYHPAQMGSKWSSECSLVWFCAGRNTPQELSQEKSRSTDETVPTSCESLQPKTRKSGCTFSSRGGEVLLCDGGSLDQVGNIAHECRCPLHDGFCLFDKCALV</sequence>
<organism evidence="2 3">
    <name type="scientific">Aphanomyces euteiches</name>
    <dbReference type="NCBI Taxonomy" id="100861"/>
    <lineage>
        <taxon>Eukaryota</taxon>
        <taxon>Sar</taxon>
        <taxon>Stramenopiles</taxon>
        <taxon>Oomycota</taxon>
        <taxon>Saprolegniomycetes</taxon>
        <taxon>Saprolegniales</taxon>
        <taxon>Verrucalvaceae</taxon>
        <taxon>Aphanomyces</taxon>
    </lineage>
</organism>
<feature type="compositionally biased region" description="Polar residues" evidence="1">
    <location>
        <begin position="64"/>
        <end position="78"/>
    </location>
</feature>
<feature type="region of interest" description="Disordered" evidence="1">
    <location>
        <begin position="52"/>
        <end position="78"/>
    </location>
</feature>